<dbReference type="RefSeq" id="WP_242875509.1">
    <property type="nucleotide sequence ID" value="NZ_FMKA01000009.1"/>
</dbReference>
<dbReference type="Gene3D" id="3.90.76.10">
    <property type="entry name" value="Dipeptide-binding Protein, Domain 1"/>
    <property type="match status" value="1"/>
</dbReference>
<evidence type="ECO:0000256" key="3">
    <source>
        <dbReference type="ARBA" id="ARBA00022448"/>
    </source>
</evidence>
<gene>
    <name evidence="7" type="ORF">SAMN05421730_100997</name>
</gene>
<dbReference type="PANTHER" id="PTHR30290">
    <property type="entry name" value="PERIPLASMIC BINDING COMPONENT OF ABC TRANSPORTER"/>
    <property type="match status" value="1"/>
</dbReference>
<dbReference type="Proteomes" id="UP000199315">
    <property type="component" value="Unassembled WGS sequence"/>
</dbReference>
<keyword evidence="8" id="KW-1185">Reference proteome</keyword>
<dbReference type="CDD" id="cd08504">
    <property type="entry name" value="PBP2_OppA"/>
    <property type="match status" value="1"/>
</dbReference>
<evidence type="ECO:0000313" key="8">
    <source>
        <dbReference type="Proteomes" id="UP000199315"/>
    </source>
</evidence>
<dbReference type="Pfam" id="PF00496">
    <property type="entry name" value="SBP_bac_5"/>
    <property type="match status" value="1"/>
</dbReference>
<dbReference type="PROSITE" id="PS51257">
    <property type="entry name" value="PROKAR_LIPOPROTEIN"/>
    <property type="match status" value="1"/>
</dbReference>
<dbReference type="GO" id="GO:0030288">
    <property type="term" value="C:outer membrane-bounded periplasmic space"/>
    <property type="evidence" value="ECO:0007669"/>
    <property type="project" value="UniProtKB-ARBA"/>
</dbReference>
<evidence type="ECO:0000256" key="1">
    <source>
        <dbReference type="ARBA" id="ARBA00004193"/>
    </source>
</evidence>
<protein>
    <submittedName>
        <fullName evidence="7">Oligopeptide transport system substrate-binding protein</fullName>
    </submittedName>
</protein>
<feature type="signal peptide" evidence="5">
    <location>
        <begin position="1"/>
        <end position="25"/>
    </location>
</feature>
<dbReference type="PANTHER" id="PTHR30290:SF79">
    <property type="entry name" value="DIPEPTIDE-BINDING PROTEIN DPPE"/>
    <property type="match status" value="1"/>
</dbReference>
<evidence type="ECO:0000256" key="4">
    <source>
        <dbReference type="ARBA" id="ARBA00022729"/>
    </source>
</evidence>
<evidence type="ECO:0000256" key="2">
    <source>
        <dbReference type="ARBA" id="ARBA00005695"/>
    </source>
</evidence>
<dbReference type="InterPro" id="IPR023765">
    <property type="entry name" value="SBP_5_CS"/>
</dbReference>
<sequence>MKKIEMKKSVIALALLVSMFSTVLAGCGGDNKEETTKPSADGAFELSVNCGPEPGTIDPSLNTTVDGATLINHAFEGLMKIDSEGKVVEAQAASYTVSDDGLVYTFTIRDDAKWSDGEAVTAKDFVFAWQRAVDPATASEYNYMTEMVVNASEIMSGDKAPSELGVKAVDDKTFEVTIVNPTSYFLEICAFPTTYPLREDLVSANPDTWSTDPSTYVGNGPYVLTEWEHQSKMVYEKNENYYDLAKLGPDKINFVLMEDQNTILSAFKNGEILFADDLPSEEIAAMTDNGLYTEGQLGTYFLCLNTEKEELSDAKVRQALALAIDRSFICESVTGGGQVPADTFVGMGLSDVDTSKEFRDVAEKWYDVEDYEGNIEKAKALLEEAGYPNGEGLPTIELMCNPGHESVMEAIQNMWSENLGLNVTISSQDWNVFVETRVAGEFQVARHGWLADYNDPISFLDMWVTDGGNNDANWSNAEYDALVKTVKSSSDQEERYAAMHDAEAILAAEMPIIPIYYYTDLYLKSDSLEGFYASPLGFKYFMYTSIAE</sequence>
<dbReference type="InterPro" id="IPR000914">
    <property type="entry name" value="SBP_5_dom"/>
</dbReference>
<comment type="similarity">
    <text evidence="2">Belongs to the bacterial solute-binding protein 5 family.</text>
</comment>
<proteinExistence type="inferred from homology"/>
<dbReference type="InterPro" id="IPR039424">
    <property type="entry name" value="SBP_5"/>
</dbReference>
<dbReference type="PROSITE" id="PS01040">
    <property type="entry name" value="SBP_BACTERIAL_5"/>
    <property type="match status" value="1"/>
</dbReference>
<keyword evidence="4 5" id="KW-0732">Signal</keyword>
<accession>A0A1D3TTI8</accession>
<dbReference type="FunFam" id="3.10.105.10:FF:000001">
    <property type="entry name" value="Oligopeptide ABC transporter, oligopeptide-binding protein"/>
    <property type="match status" value="1"/>
</dbReference>
<dbReference type="GO" id="GO:1904680">
    <property type="term" value="F:peptide transmembrane transporter activity"/>
    <property type="evidence" value="ECO:0007669"/>
    <property type="project" value="TreeGrafter"/>
</dbReference>
<evidence type="ECO:0000313" key="7">
    <source>
        <dbReference type="EMBL" id="SCP97286.1"/>
    </source>
</evidence>
<dbReference type="Gene3D" id="3.40.190.10">
    <property type="entry name" value="Periplasmic binding protein-like II"/>
    <property type="match status" value="1"/>
</dbReference>
<dbReference type="STRING" id="1619234.SAMN05421730_100997"/>
<reference evidence="7 8" key="1">
    <citation type="submission" date="2016-09" db="EMBL/GenBank/DDBJ databases">
        <authorList>
            <person name="Capua I."/>
            <person name="De Benedictis P."/>
            <person name="Joannis T."/>
            <person name="Lombin L.H."/>
            <person name="Cattoli G."/>
        </authorList>
    </citation>
    <scope>NUCLEOTIDE SEQUENCE [LARGE SCALE GENOMIC DNA]</scope>
    <source>
        <strain evidence="7 8">GluBS11</strain>
    </source>
</reference>
<organism evidence="7 8">
    <name type="scientific">Anaerobium acetethylicum</name>
    <dbReference type="NCBI Taxonomy" id="1619234"/>
    <lineage>
        <taxon>Bacteria</taxon>
        <taxon>Bacillati</taxon>
        <taxon>Bacillota</taxon>
        <taxon>Clostridia</taxon>
        <taxon>Lachnospirales</taxon>
        <taxon>Lachnospiraceae</taxon>
        <taxon>Anaerobium</taxon>
    </lineage>
</organism>
<keyword evidence="3" id="KW-0813">Transport</keyword>
<dbReference type="FunFam" id="3.90.76.10:FF:000001">
    <property type="entry name" value="Oligopeptide ABC transporter substrate-binding protein"/>
    <property type="match status" value="1"/>
</dbReference>
<dbReference type="GO" id="GO:0015833">
    <property type="term" value="P:peptide transport"/>
    <property type="evidence" value="ECO:0007669"/>
    <property type="project" value="TreeGrafter"/>
</dbReference>
<comment type="subcellular location">
    <subcellularLocation>
        <location evidence="1">Cell membrane</location>
        <topology evidence="1">Lipid-anchor</topology>
    </subcellularLocation>
</comment>
<dbReference type="EMBL" id="FMKA01000009">
    <property type="protein sequence ID" value="SCP97286.1"/>
    <property type="molecule type" value="Genomic_DNA"/>
</dbReference>
<dbReference type="Gene3D" id="3.10.105.10">
    <property type="entry name" value="Dipeptide-binding Protein, Domain 3"/>
    <property type="match status" value="1"/>
</dbReference>
<evidence type="ECO:0000256" key="5">
    <source>
        <dbReference type="SAM" id="SignalP"/>
    </source>
</evidence>
<feature type="chain" id="PRO_5008921785" evidence="5">
    <location>
        <begin position="26"/>
        <end position="548"/>
    </location>
</feature>
<dbReference type="InterPro" id="IPR030678">
    <property type="entry name" value="Peptide/Ni-bd"/>
</dbReference>
<dbReference type="SUPFAM" id="SSF53850">
    <property type="entry name" value="Periplasmic binding protein-like II"/>
    <property type="match status" value="1"/>
</dbReference>
<dbReference type="AlphaFoldDB" id="A0A1D3TTI8"/>
<name>A0A1D3TTI8_9FIRM</name>
<dbReference type="GO" id="GO:0043190">
    <property type="term" value="C:ATP-binding cassette (ABC) transporter complex"/>
    <property type="evidence" value="ECO:0007669"/>
    <property type="project" value="InterPro"/>
</dbReference>
<dbReference type="PIRSF" id="PIRSF002741">
    <property type="entry name" value="MppA"/>
    <property type="match status" value="1"/>
</dbReference>
<evidence type="ECO:0000259" key="6">
    <source>
        <dbReference type="Pfam" id="PF00496"/>
    </source>
</evidence>
<feature type="domain" description="Solute-binding protein family 5" evidence="6">
    <location>
        <begin position="87"/>
        <end position="470"/>
    </location>
</feature>